<organism evidence="3 4">
    <name type="scientific">Kroppenstedtia sanguinis</name>
    <dbReference type="NCBI Taxonomy" id="1380684"/>
    <lineage>
        <taxon>Bacteria</taxon>
        <taxon>Bacillati</taxon>
        <taxon>Bacillota</taxon>
        <taxon>Bacilli</taxon>
        <taxon>Bacillales</taxon>
        <taxon>Thermoactinomycetaceae</taxon>
        <taxon>Kroppenstedtia</taxon>
    </lineage>
</organism>
<evidence type="ECO:0000313" key="4">
    <source>
        <dbReference type="Proteomes" id="UP001597282"/>
    </source>
</evidence>
<proteinExistence type="predicted"/>
<protein>
    <submittedName>
        <fullName evidence="3">Stage III sporulation protein AG</fullName>
    </submittedName>
</protein>
<keyword evidence="4" id="KW-1185">Reference proteome</keyword>
<feature type="region of interest" description="Disordered" evidence="1">
    <location>
        <begin position="117"/>
        <end position="146"/>
    </location>
</feature>
<keyword evidence="2" id="KW-0812">Transmembrane</keyword>
<gene>
    <name evidence="3" type="primary">spoIIIAG</name>
    <name evidence="3" type="ORF">ACFQ4Y_14260</name>
</gene>
<dbReference type="InterPro" id="IPR014195">
    <property type="entry name" value="Spore_III_AG"/>
</dbReference>
<accession>A0ABW4CBE5</accession>
<keyword evidence="2" id="KW-0472">Membrane</keyword>
<feature type="transmembrane region" description="Helical" evidence="2">
    <location>
        <begin position="25"/>
        <end position="46"/>
    </location>
</feature>
<dbReference type="RefSeq" id="WP_380166628.1">
    <property type="nucleotide sequence ID" value="NZ_JBHTNU010000017.1"/>
</dbReference>
<name>A0ABW4CBE5_9BACL</name>
<evidence type="ECO:0000256" key="1">
    <source>
        <dbReference type="SAM" id="MobiDB-lite"/>
    </source>
</evidence>
<dbReference type="EMBL" id="JBHTNU010000017">
    <property type="protein sequence ID" value="MFD1428067.1"/>
    <property type="molecule type" value="Genomic_DNA"/>
</dbReference>
<evidence type="ECO:0000256" key="2">
    <source>
        <dbReference type="SAM" id="Phobius"/>
    </source>
</evidence>
<reference evidence="4" key="1">
    <citation type="journal article" date="2019" name="Int. J. Syst. Evol. Microbiol.">
        <title>The Global Catalogue of Microorganisms (GCM) 10K type strain sequencing project: providing services to taxonomists for standard genome sequencing and annotation.</title>
        <authorList>
            <consortium name="The Broad Institute Genomics Platform"/>
            <consortium name="The Broad Institute Genome Sequencing Center for Infectious Disease"/>
            <person name="Wu L."/>
            <person name="Ma J."/>
        </authorList>
    </citation>
    <scope>NUCLEOTIDE SEQUENCE [LARGE SCALE GENOMIC DNA]</scope>
    <source>
        <strain evidence="4">S1</strain>
    </source>
</reference>
<dbReference type="Proteomes" id="UP001597282">
    <property type="component" value="Unassembled WGS sequence"/>
</dbReference>
<comment type="caution">
    <text evidence="3">The sequence shown here is derived from an EMBL/GenBank/DDBJ whole genome shotgun (WGS) entry which is preliminary data.</text>
</comment>
<keyword evidence="2" id="KW-1133">Transmembrane helix</keyword>
<evidence type="ECO:0000313" key="3">
    <source>
        <dbReference type="EMBL" id="MFD1428067.1"/>
    </source>
</evidence>
<sequence length="209" mass="23335">MLKQLLDRVEKSLGDGGNGGKRVSVFRWLILIGCFGAALMILSSFFSVREEAGLPETPTLKKRESKEVWNKEEKNMTIKDYESLYEARLTEVLSKIVGIDDVAVMVNLDSSEETVVEKDVRRSNQVTDEQDQKGGTRKSNQENSDAKVVLRRNGDGEQPIVLKKLKPEVRGVLVVARGAENLKVKAAMIEAIQRVLDVPMHRISVMPKG</sequence>
<dbReference type="NCBIfam" id="TIGR02830">
    <property type="entry name" value="spore_III_AG"/>
    <property type="match status" value="1"/>
</dbReference>